<evidence type="ECO:0000256" key="3">
    <source>
        <dbReference type="ARBA" id="ARBA00009119"/>
    </source>
</evidence>
<protein>
    <recommendedName>
        <fullName evidence="4">RING-type E3 ubiquitin transferase</fullName>
        <ecNumber evidence="4">2.3.2.27</ecNumber>
    </recommendedName>
</protein>
<evidence type="ECO:0000256" key="7">
    <source>
        <dbReference type="ARBA" id="ARBA00022771"/>
    </source>
</evidence>
<dbReference type="Pfam" id="PF21361">
    <property type="entry name" value="Sina_ZnF"/>
    <property type="match status" value="1"/>
</dbReference>
<proteinExistence type="inferred from homology"/>
<accession>A0A453GQX2</accession>
<dbReference type="Gene3D" id="3.30.40.10">
    <property type="entry name" value="Zinc/RING finger domain, C3HC4 (zinc finger)"/>
    <property type="match status" value="1"/>
</dbReference>
<keyword evidence="7 10" id="KW-0863">Zinc-finger</keyword>
<evidence type="ECO:0000313" key="13">
    <source>
        <dbReference type="EnsemblPlants" id="AET3Gv21160500.1"/>
    </source>
</evidence>
<dbReference type="GeneID" id="109739659"/>
<keyword evidence="9" id="KW-0862">Zinc</keyword>
<dbReference type="OMA" id="DKCYLCS"/>
<dbReference type="InterPro" id="IPR049548">
    <property type="entry name" value="Sina-like_RING"/>
</dbReference>
<dbReference type="EC" id="2.3.2.27" evidence="4"/>
<reference evidence="14" key="2">
    <citation type="journal article" date="2017" name="Nat. Plants">
        <title>The Aegilops tauschii genome reveals multiple impacts of transposons.</title>
        <authorList>
            <person name="Zhao G."/>
            <person name="Zou C."/>
            <person name="Li K."/>
            <person name="Wang K."/>
            <person name="Li T."/>
            <person name="Gao L."/>
            <person name="Zhang X."/>
            <person name="Wang H."/>
            <person name="Yang Z."/>
            <person name="Liu X."/>
            <person name="Jiang W."/>
            <person name="Mao L."/>
            <person name="Kong X."/>
            <person name="Jiao Y."/>
            <person name="Jia J."/>
        </authorList>
    </citation>
    <scope>NUCLEOTIDE SEQUENCE [LARGE SCALE GENOMIC DNA]</scope>
    <source>
        <strain evidence="14">cv. AL8/78</strain>
    </source>
</reference>
<dbReference type="Gramene" id="AET3Gv21160500.1">
    <property type="protein sequence ID" value="AET3Gv21160500.1"/>
    <property type="gene ID" value="AET3Gv21160500"/>
</dbReference>
<dbReference type="RefSeq" id="XP_020154323.1">
    <property type="nucleotide sequence ID" value="XM_020298734.3"/>
</dbReference>
<evidence type="ECO:0000256" key="10">
    <source>
        <dbReference type="PROSITE-ProRule" id="PRU00455"/>
    </source>
</evidence>
<dbReference type="SUPFAM" id="SSF49599">
    <property type="entry name" value="TRAF domain-like"/>
    <property type="match status" value="1"/>
</dbReference>
<evidence type="ECO:0000259" key="12">
    <source>
        <dbReference type="PROSITE" id="PS51081"/>
    </source>
</evidence>
<evidence type="ECO:0000256" key="1">
    <source>
        <dbReference type="ARBA" id="ARBA00000900"/>
    </source>
</evidence>
<reference evidence="13" key="4">
    <citation type="submission" date="2019-03" db="UniProtKB">
        <authorList>
            <consortium name="EnsemblPlants"/>
        </authorList>
    </citation>
    <scope>IDENTIFICATION</scope>
</reference>
<dbReference type="PROSITE" id="PS51081">
    <property type="entry name" value="ZF_SIAH"/>
    <property type="match status" value="1"/>
</dbReference>
<evidence type="ECO:0000256" key="2">
    <source>
        <dbReference type="ARBA" id="ARBA00004906"/>
    </source>
</evidence>
<evidence type="ECO:0000256" key="4">
    <source>
        <dbReference type="ARBA" id="ARBA00012483"/>
    </source>
</evidence>
<dbReference type="Pfam" id="PF21362">
    <property type="entry name" value="Sina_RING"/>
    <property type="match status" value="1"/>
</dbReference>
<dbReference type="GO" id="GO:0008270">
    <property type="term" value="F:zinc ion binding"/>
    <property type="evidence" value="ECO:0007669"/>
    <property type="project" value="UniProtKB-KW"/>
</dbReference>
<reference evidence="14" key="1">
    <citation type="journal article" date="2014" name="Science">
        <title>Ancient hybridizations among the ancestral genomes of bread wheat.</title>
        <authorList>
            <consortium name="International Wheat Genome Sequencing Consortium,"/>
            <person name="Marcussen T."/>
            <person name="Sandve S.R."/>
            <person name="Heier L."/>
            <person name="Spannagl M."/>
            <person name="Pfeifer M."/>
            <person name="Jakobsen K.S."/>
            <person name="Wulff B.B."/>
            <person name="Steuernagel B."/>
            <person name="Mayer K.F."/>
            <person name="Olsen O.A."/>
        </authorList>
    </citation>
    <scope>NUCLEOTIDE SEQUENCE [LARGE SCALE GENOMIC DNA]</scope>
    <source>
        <strain evidence="14">cv. AL8/78</strain>
    </source>
</reference>
<dbReference type="PANTHER" id="PTHR10315">
    <property type="entry name" value="E3 UBIQUITIN PROTEIN LIGASE SIAH"/>
    <property type="match status" value="1"/>
</dbReference>
<dbReference type="OrthoDB" id="4788989at2759"/>
<organism evidence="13 14">
    <name type="scientific">Aegilops tauschii subsp. strangulata</name>
    <name type="common">Goatgrass</name>
    <dbReference type="NCBI Taxonomy" id="200361"/>
    <lineage>
        <taxon>Eukaryota</taxon>
        <taxon>Viridiplantae</taxon>
        <taxon>Streptophyta</taxon>
        <taxon>Embryophyta</taxon>
        <taxon>Tracheophyta</taxon>
        <taxon>Spermatophyta</taxon>
        <taxon>Magnoliopsida</taxon>
        <taxon>Liliopsida</taxon>
        <taxon>Poales</taxon>
        <taxon>Poaceae</taxon>
        <taxon>BOP clade</taxon>
        <taxon>Pooideae</taxon>
        <taxon>Triticodae</taxon>
        <taxon>Triticeae</taxon>
        <taxon>Triticinae</taxon>
        <taxon>Aegilops</taxon>
    </lineage>
</organism>
<dbReference type="GO" id="GO:0005737">
    <property type="term" value="C:cytoplasm"/>
    <property type="evidence" value="ECO:0007669"/>
    <property type="project" value="TreeGrafter"/>
</dbReference>
<dbReference type="Proteomes" id="UP000015105">
    <property type="component" value="Chromosome 3D"/>
</dbReference>
<keyword evidence="5" id="KW-0808">Transferase</keyword>
<dbReference type="CDD" id="cd16571">
    <property type="entry name" value="RING-HC_SIAHs"/>
    <property type="match status" value="1"/>
</dbReference>
<dbReference type="UniPathway" id="UPA00143"/>
<dbReference type="EnsemblPlants" id="AET3Gv21160500.1">
    <property type="protein sequence ID" value="AET3Gv21160500.1"/>
    <property type="gene ID" value="AET3Gv21160500"/>
</dbReference>
<dbReference type="InterPro" id="IPR013010">
    <property type="entry name" value="Znf_SIAH"/>
</dbReference>
<dbReference type="GO" id="GO:0016567">
    <property type="term" value="P:protein ubiquitination"/>
    <property type="evidence" value="ECO:0007669"/>
    <property type="project" value="UniProtKB-UniPathway"/>
</dbReference>
<evidence type="ECO:0000256" key="11">
    <source>
        <dbReference type="SAM" id="MobiDB-lite"/>
    </source>
</evidence>
<keyword evidence="8" id="KW-0833">Ubl conjugation pathway</keyword>
<feature type="region of interest" description="Disordered" evidence="11">
    <location>
        <begin position="1"/>
        <end position="23"/>
    </location>
</feature>
<dbReference type="InterPro" id="IPR013083">
    <property type="entry name" value="Znf_RING/FYVE/PHD"/>
</dbReference>
<evidence type="ECO:0000256" key="6">
    <source>
        <dbReference type="ARBA" id="ARBA00022723"/>
    </source>
</evidence>
<name>A0A453GQX2_AEGTS</name>
<sequence>MGAQQQQETNGKEAEEGGVGKRRKVDTDVTMDLDILDILDCPVCFLPLRPPIFQCTVGHAICSSCRDKLRDKCYLCSLPTAYNRCHMVEKVVESIKLACSNSSHGCTARITYYQKEEHEKGCQHAPCFCPETGCSFSGPTKVLLEHFLGEHDWWYGEKDLRYGKAYRIKTLLGVLGPTVLMGNDGRLFLVNMTMESLGGVISVCCVEPHIVGSRFKCRLALSCGEPSYSQTTEFLTSSTNLHDGFPKDCFLFLVPKVLLGDTGTNPTATVCVTLKPQ</sequence>
<dbReference type="GO" id="GO:0061630">
    <property type="term" value="F:ubiquitin protein ligase activity"/>
    <property type="evidence" value="ECO:0007669"/>
    <property type="project" value="UniProtKB-EC"/>
</dbReference>
<dbReference type="PANTHER" id="PTHR10315:SF129">
    <property type="entry name" value="RING-TYPE E3 UBIQUITIN TRANSFERASE"/>
    <property type="match status" value="1"/>
</dbReference>
<dbReference type="InterPro" id="IPR052088">
    <property type="entry name" value="E3_ubiquitin-ligase_SINA"/>
</dbReference>
<feature type="compositionally biased region" description="Basic and acidic residues" evidence="11">
    <location>
        <begin position="10"/>
        <end position="19"/>
    </location>
</feature>
<reference evidence="13" key="5">
    <citation type="journal article" date="2021" name="G3 (Bethesda)">
        <title>Aegilops tauschii genome assembly Aet v5.0 features greater sequence contiguity and improved annotation.</title>
        <authorList>
            <person name="Wang L."/>
            <person name="Zhu T."/>
            <person name="Rodriguez J.C."/>
            <person name="Deal K.R."/>
            <person name="Dubcovsky J."/>
            <person name="McGuire P.E."/>
            <person name="Lux T."/>
            <person name="Spannagl M."/>
            <person name="Mayer K.F.X."/>
            <person name="Baldrich P."/>
            <person name="Meyers B.C."/>
            <person name="Huo N."/>
            <person name="Gu Y.Q."/>
            <person name="Zhou H."/>
            <person name="Devos K.M."/>
            <person name="Bennetzen J.L."/>
            <person name="Unver T."/>
            <person name="Budak H."/>
            <person name="Gulick P.J."/>
            <person name="Galiba G."/>
            <person name="Kalapos B."/>
            <person name="Nelson D.R."/>
            <person name="Li P."/>
            <person name="You F.M."/>
            <person name="Luo M.C."/>
            <person name="Dvorak J."/>
        </authorList>
    </citation>
    <scope>NUCLEOTIDE SEQUENCE [LARGE SCALE GENOMIC DNA]</scope>
    <source>
        <strain evidence="13">cv. AL8/78</strain>
    </source>
</reference>
<comment type="similarity">
    <text evidence="3">Belongs to the SINA (Seven in absentia) family.</text>
</comment>
<evidence type="ECO:0000256" key="5">
    <source>
        <dbReference type="ARBA" id="ARBA00022679"/>
    </source>
</evidence>
<comment type="catalytic activity">
    <reaction evidence="1">
        <text>S-ubiquitinyl-[E2 ubiquitin-conjugating enzyme]-L-cysteine + [acceptor protein]-L-lysine = [E2 ubiquitin-conjugating enzyme]-L-cysteine + N(6)-ubiquitinyl-[acceptor protein]-L-lysine.</text>
        <dbReference type="EC" id="2.3.2.27"/>
    </reaction>
</comment>
<feature type="domain" description="SIAH-type" evidence="12">
    <location>
        <begin position="94"/>
        <end position="152"/>
    </location>
</feature>
<keyword evidence="14" id="KW-1185">Reference proteome</keyword>
<evidence type="ECO:0000256" key="8">
    <source>
        <dbReference type="ARBA" id="ARBA00022786"/>
    </source>
</evidence>
<comment type="pathway">
    <text evidence="2">Protein modification; protein ubiquitination.</text>
</comment>
<keyword evidence="6" id="KW-0479">Metal-binding</keyword>
<reference evidence="13" key="3">
    <citation type="journal article" date="2017" name="Nature">
        <title>Genome sequence of the progenitor of the wheat D genome Aegilops tauschii.</title>
        <authorList>
            <person name="Luo M.C."/>
            <person name="Gu Y.Q."/>
            <person name="Puiu D."/>
            <person name="Wang H."/>
            <person name="Twardziok S.O."/>
            <person name="Deal K.R."/>
            <person name="Huo N."/>
            <person name="Zhu T."/>
            <person name="Wang L."/>
            <person name="Wang Y."/>
            <person name="McGuire P.E."/>
            <person name="Liu S."/>
            <person name="Long H."/>
            <person name="Ramasamy R.K."/>
            <person name="Rodriguez J.C."/>
            <person name="Van S.L."/>
            <person name="Yuan L."/>
            <person name="Wang Z."/>
            <person name="Xia Z."/>
            <person name="Xiao L."/>
            <person name="Anderson O.D."/>
            <person name="Ouyang S."/>
            <person name="Liang Y."/>
            <person name="Zimin A.V."/>
            <person name="Pertea G."/>
            <person name="Qi P."/>
            <person name="Bennetzen J.L."/>
            <person name="Dai X."/>
            <person name="Dawson M.W."/>
            <person name="Muller H.G."/>
            <person name="Kugler K."/>
            <person name="Rivarola-Duarte L."/>
            <person name="Spannagl M."/>
            <person name="Mayer K.F.X."/>
            <person name="Lu F.H."/>
            <person name="Bevan M.W."/>
            <person name="Leroy P."/>
            <person name="Li P."/>
            <person name="You F.M."/>
            <person name="Sun Q."/>
            <person name="Liu Z."/>
            <person name="Lyons E."/>
            <person name="Wicker T."/>
            <person name="Salzberg S.L."/>
            <person name="Devos K.M."/>
            <person name="Dvorak J."/>
        </authorList>
    </citation>
    <scope>NUCLEOTIDE SEQUENCE [LARGE SCALE GENOMIC DNA]</scope>
    <source>
        <strain evidence="13">cv. AL8/78</strain>
    </source>
</reference>
<evidence type="ECO:0000313" key="14">
    <source>
        <dbReference type="Proteomes" id="UP000015105"/>
    </source>
</evidence>
<evidence type="ECO:0000256" key="9">
    <source>
        <dbReference type="ARBA" id="ARBA00022833"/>
    </source>
</evidence>
<dbReference type="STRING" id="200361.A0A453GQX2"/>
<dbReference type="KEGG" id="ats:109739659"/>
<dbReference type="AlphaFoldDB" id="A0A453GQX2"/>